<dbReference type="Pfam" id="PF02378">
    <property type="entry name" value="PTS_EIIC"/>
    <property type="match status" value="1"/>
</dbReference>
<dbReference type="Proteomes" id="UP001283366">
    <property type="component" value="Unassembled WGS sequence"/>
</dbReference>
<dbReference type="GO" id="GO:0009401">
    <property type="term" value="P:phosphoenolpyruvate-dependent sugar phosphotransferase system"/>
    <property type="evidence" value="ECO:0007669"/>
    <property type="project" value="UniProtKB-KW"/>
</dbReference>
<feature type="transmembrane region" description="Helical" evidence="12">
    <location>
        <begin position="339"/>
        <end position="360"/>
    </location>
</feature>
<keyword evidence="10 12" id="KW-0472">Membrane</keyword>
<dbReference type="EMBL" id="FXXI01000001">
    <property type="protein sequence ID" value="SMR99077.1"/>
    <property type="molecule type" value="Genomic_DNA"/>
</dbReference>
<dbReference type="PROSITE" id="PS51098">
    <property type="entry name" value="PTS_EIIB_TYPE_1"/>
    <property type="match status" value="1"/>
</dbReference>
<dbReference type="Gene3D" id="3.30.1360.60">
    <property type="entry name" value="Glucose permease domain IIB"/>
    <property type="match status" value="1"/>
</dbReference>
<feature type="domain" description="PTS EIIC type-1" evidence="14">
    <location>
        <begin position="117"/>
        <end position="465"/>
    </location>
</feature>
<keyword evidence="6" id="KW-0598">Phosphotransferase system</keyword>
<evidence type="ECO:0000313" key="16">
    <source>
        <dbReference type="EMBL" id="SMR99077.1"/>
    </source>
</evidence>
<evidence type="ECO:0000256" key="6">
    <source>
        <dbReference type="ARBA" id="ARBA00022683"/>
    </source>
</evidence>
<evidence type="ECO:0000313" key="18">
    <source>
        <dbReference type="Proteomes" id="UP001283366"/>
    </source>
</evidence>
<dbReference type="FunFam" id="3.30.1360.60:FF:000001">
    <property type="entry name" value="PTS system glucose-specific IIBC component PtsG"/>
    <property type="match status" value="1"/>
</dbReference>
<feature type="transmembrane region" description="Helical" evidence="12">
    <location>
        <begin position="297"/>
        <end position="318"/>
    </location>
</feature>
<keyword evidence="2" id="KW-0813">Transport</keyword>
<dbReference type="InterPro" id="IPR003352">
    <property type="entry name" value="PTS_EIIC"/>
</dbReference>
<dbReference type="EC" id="2.7.1.211" evidence="15"/>
<protein>
    <submittedName>
        <fullName evidence="16">Negative regulator of SacY activity</fullName>
    </submittedName>
    <submittedName>
        <fullName evidence="15">Sucrose-specific PTS transporter subunit IIBC</fullName>
        <ecNumber evidence="15">2.7.1.211</ecNumber>
    </submittedName>
</protein>
<dbReference type="Proteomes" id="UP000196125">
    <property type="component" value="Unassembled WGS sequence"/>
</dbReference>
<feature type="transmembrane region" description="Helical" evidence="12">
    <location>
        <begin position="372"/>
        <end position="392"/>
    </location>
</feature>
<evidence type="ECO:0000256" key="1">
    <source>
        <dbReference type="ARBA" id="ARBA00004429"/>
    </source>
</evidence>
<accession>A0A1Y6IN54</accession>
<keyword evidence="18" id="KW-1185">Reference proteome</keyword>
<evidence type="ECO:0000313" key="15">
    <source>
        <dbReference type="EMBL" id="MDW6004126.1"/>
    </source>
</evidence>
<evidence type="ECO:0000256" key="3">
    <source>
        <dbReference type="ARBA" id="ARBA00022475"/>
    </source>
</evidence>
<dbReference type="GO" id="GO:0015771">
    <property type="term" value="P:trehalose transport"/>
    <property type="evidence" value="ECO:0007669"/>
    <property type="project" value="TreeGrafter"/>
</dbReference>
<feature type="transmembrane region" description="Helical" evidence="12">
    <location>
        <begin position="155"/>
        <end position="176"/>
    </location>
</feature>
<dbReference type="NCBIfam" id="TIGR01996">
    <property type="entry name" value="PTS-II-BC-sucr"/>
    <property type="match status" value="1"/>
</dbReference>
<feature type="active site" description="Phosphocysteine intermediate; for EIIB activity" evidence="11">
    <location>
        <position position="36"/>
    </location>
</feature>
<dbReference type="SUPFAM" id="SSF55604">
    <property type="entry name" value="Glucose permease domain IIB"/>
    <property type="match status" value="1"/>
</dbReference>
<dbReference type="GO" id="GO:0008982">
    <property type="term" value="F:protein-N(PI)-phosphohistidine-sugar phosphotransferase activity"/>
    <property type="evidence" value="ECO:0007669"/>
    <property type="project" value="InterPro"/>
</dbReference>
<feature type="domain" description="PTS EIIB type-1" evidence="13">
    <location>
        <begin position="14"/>
        <end position="97"/>
    </location>
</feature>
<dbReference type="InterPro" id="IPR036878">
    <property type="entry name" value="Glu_permease_IIB"/>
</dbReference>
<evidence type="ECO:0000256" key="8">
    <source>
        <dbReference type="ARBA" id="ARBA00022777"/>
    </source>
</evidence>
<feature type="transmembrane region" description="Helical" evidence="12">
    <location>
        <begin position="118"/>
        <end position="143"/>
    </location>
</feature>
<gene>
    <name evidence="16" type="primary">sacX_2</name>
    <name evidence="15" type="ORF">SBX37_14795</name>
    <name evidence="16" type="ORF">VIM7927_00299</name>
</gene>
<dbReference type="InterPro" id="IPR010973">
    <property type="entry name" value="PTS_IIBC_sucr"/>
</dbReference>
<dbReference type="GO" id="GO:0016301">
    <property type="term" value="F:kinase activity"/>
    <property type="evidence" value="ECO:0007669"/>
    <property type="project" value="UniProtKB-KW"/>
</dbReference>
<organism evidence="16 17">
    <name type="scientific">Vibrio mangrovi</name>
    <dbReference type="NCBI Taxonomy" id="474394"/>
    <lineage>
        <taxon>Bacteria</taxon>
        <taxon>Pseudomonadati</taxon>
        <taxon>Pseudomonadota</taxon>
        <taxon>Gammaproteobacteria</taxon>
        <taxon>Vibrionales</taxon>
        <taxon>Vibrionaceae</taxon>
        <taxon>Vibrio</taxon>
    </lineage>
</organism>
<evidence type="ECO:0000259" key="13">
    <source>
        <dbReference type="PROSITE" id="PS51098"/>
    </source>
</evidence>
<evidence type="ECO:0000259" key="14">
    <source>
        <dbReference type="PROSITE" id="PS51103"/>
    </source>
</evidence>
<dbReference type="CDD" id="cd00212">
    <property type="entry name" value="PTS_IIB_glc"/>
    <property type="match status" value="1"/>
</dbReference>
<feature type="transmembrane region" description="Helical" evidence="12">
    <location>
        <begin position="255"/>
        <end position="277"/>
    </location>
</feature>
<feature type="transmembrane region" description="Helical" evidence="12">
    <location>
        <begin position="223"/>
        <end position="243"/>
    </location>
</feature>
<evidence type="ECO:0000256" key="4">
    <source>
        <dbReference type="ARBA" id="ARBA00022597"/>
    </source>
</evidence>
<sequence length="465" mass="49106">MKKKQKYGGHMNIEKISRDLIPLLGGKENISSAAHCATRLRLVLVDDSQLNQAEIDNVEGVKGCFVNAGQIQIIFGTGLVNKVYAEFVSQIGLSETSKAELTNIATQKLNPFQRIARLLSNIFVPIIPAIASAGLLMGLLGLVRSNGWAAPDSALFIMLDMCSSAAFIILPILIGFTSAKEFGGNPFLGAVLGGILTHPALTNAWGVASGYNTMDFFGIDVAMIGYQGTVFPVLLAAWFMSNVEKQLRRIVPDSIDLIVTPFVTVILTGFVALLFIGPVGRALGDGITLSLSFIYEHIGWLAGFLFGGTYSMIVITGIHHSFHAIEAGLLTNPEVGVNFLLPIWSMANVAQGGACLAVAFKVKDTKVKAIAVPAGISCMLGITEAAIFGVNLRYGKPFLAALIGGALGGAYVVLTKVGMTAVGMTGIPGMVITQPSSLLNYIIGMCIAFGGAFVISYLISAVNKK</sequence>
<dbReference type="InterPro" id="IPR004719">
    <property type="entry name" value="PTS_maltose/Glc_sub_IIC"/>
</dbReference>
<feature type="transmembrane region" description="Helical" evidence="12">
    <location>
        <begin position="399"/>
        <end position="418"/>
    </location>
</feature>
<dbReference type="RefSeq" id="WP_315972454.1">
    <property type="nucleotide sequence ID" value="NZ_AP024883.1"/>
</dbReference>
<dbReference type="PROSITE" id="PS51103">
    <property type="entry name" value="PTS_EIIC_TYPE_1"/>
    <property type="match status" value="1"/>
</dbReference>
<keyword evidence="8" id="KW-0418">Kinase</keyword>
<dbReference type="InterPro" id="IPR013013">
    <property type="entry name" value="PTS_EIIC_1"/>
</dbReference>
<evidence type="ECO:0000256" key="7">
    <source>
        <dbReference type="ARBA" id="ARBA00022692"/>
    </source>
</evidence>
<comment type="subcellular location">
    <subcellularLocation>
        <location evidence="1">Cell inner membrane</location>
        <topology evidence="1">Multi-pass membrane protein</topology>
    </subcellularLocation>
</comment>
<keyword evidence="3" id="KW-1003">Cell membrane</keyword>
<evidence type="ECO:0000256" key="2">
    <source>
        <dbReference type="ARBA" id="ARBA00022448"/>
    </source>
</evidence>
<evidence type="ECO:0000256" key="5">
    <source>
        <dbReference type="ARBA" id="ARBA00022679"/>
    </source>
</evidence>
<dbReference type="PROSITE" id="PS01035">
    <property type="entry name" value="PTS_EIIB_TYPE_1_CYS"/>
    <property type="match status" value="1"/>
</dbReference>
<evidence type="ECO:0000256" key="10">
    <source>
        <dbReference type="ARBA" id="ARBA00023136"/>
    </source>
</evidence>
<dbReference type="PANTHER" id="PTHR30175">
    <property type="entry name" value="PHOSPHOTRANSFERASE SYSTEM TRANSPORT PROTEIN"/>
    <property type="match status" value="1"/>
</dbReference>
<dbReference type="NCBIfam" id="TIGR00826">
    <property type="entry name" value="EIIB_glc"/>
    <property type="match status" value="1"/>
</dbReference>
<reference evidence="16 17" key="1">
    <citation type="submission" date="2017-05" db="EMBL/GenBank/DDBJ databases">
        <authorList>
            <person name="Song R."/>
            <person name="Chenine A.L."/>
            <person name="Ruprecht R.M."/>
        </authorList>
    </citation>
    <scope>NUCLEOTIDE SEQUENCE [LARGE SCALE GENOMIC DNA]</scope>
    <source>
        <strain evidence="16 17">CECT 7927</strain>
    </source>
</reference>
<keyword evidence="9 12" id="KW-1133">Transmembrane helix</keyword>
<dbReference type="InterPro" id="IPR050558">
    <property type="entry name" value="PTS_Sugar-Specific_Components"/>
</dbReference>
<dbReference type="InterPro" id="IPR001996">
    <property type="entry name" value="PTS_IIB_1"/>
</dbReference>
<dbReference type="PANTHER" id="PTHR30175:SF7">
    <property type="entry name" value="NEGATIVE REGULATOR OF SACY ACTIVITY"/>
    <property type="match status" value="1"/>
</dbReference>
<feature type="transmembrane region" description="Helical" evidence="12">
    <location>
        <begin position="438"/>
        <end position="459"/>
    </location>
</feature>
<keyword evidence="4" id="KW-0762">Sugar transport</keyword>
<proteinExistence type="predicted"/>
<name>A0A1Y6IN54_9VIBR</name>
<dbReference type="GO" id="GO:0005886">
    <property type="term" value="C:plasma membrane"/>
    <property type="evidence" value="ECO:0007669"/>
    <property type="project" value="UniProtKB-SubCell"/>
</dbReference>
<evidence type="ECO:0000313" key="17">
    <source>
        <dbReference type="Proteomes" id="UP000196125"/>
    </source>
</evidence>
<evidence type="ECO:0000256" key="11">
    <source>
        <dbReference type="PROSITE-ProRule" id="PRU00421"/>
    </source>
</evidence>
<feature type="transmembrane region" description="Helical" evidence="12">
    <location>
        <begin position="188"/>
        <end position="211"/>
    </location>
</feature>
<dbReference type="AlphaFoldDB" id="A0A1Y6IN54"/>
<dbReference type="Pfam" id="PF00367">
    <property type="entry name" value="PTS_EIIB"/>
    <property type="match status" value="1"/>
</dbReference>
<evidence type="ECO:0000256" key="9">
    <source>
        <dbReference type="ARBA" id="ARBA00022989"/>
    </source>
</evidence>
<evidence type="ECO:0000256" key="12">
    <source>
        <dbReference type="SAM" id="Phobius"/>
    </source>
</evidence>
<keyword evidence="7 12" id="KW-0812">Transmembrane</keyword>
<dbReference type="EMBL" id="JAWRCO010000001">
    <property type="protein sequence ID" value="MDW6004126.1"/>
    <property type="molecule type" value="Genomic_DNA"/>
</dbReference>
<dbReference type="GO" id="GO:0090589">
    <property type="term" value="F:protein-phosphocysteine-trehalose phosphotransferase system transporter activity"/>
    <property type="evidence" value="ECO:0007669"/>
    <property type="project" value="TreeGrafter"/>
</dbReference>
<keyword evidence="5 15" id="KW-0808">Transferase</keyword>
<dbReference type="NCBIfam" id="TIGR00852">
    <property type="entry name" value="pts-Glc"/>
    <property type="match status" value="1"/>
</dbReference>
<dbReference type="InterPro" id="IPR018113">
    <property type="entry name" value="PTrfase_EIIB_Cys"/>
</dbReference>
<reference evidence="15 18" key="2">
    <citation type="submission" date="2023-11" db="EMBL/GenBank/DDBJ databases">
        <title>Plant-associative lifestyle of Vibrio porteresiae and its evolutionary dynamics.</title>
        <authorList>
            <person name="Rameshkumar N."/>
            <person name="Kirti K."/>
        </authorList>
    </citation>
    <scope>NUCLEOTIDE SEQUENCE [LARGE SCALE GENOMIC DNA]</scope>
    <source>
        <strain evidence="15 18">MSSRF38</strain>
    </source>
</reference>